<proteinExistence type="inferred from homology"/>
<dbReference type="AlphaFoldDB" id="A0A3G4V946"/>
<dbReference type="SUPFAM" id="SSF51445">
    <property type="entry name" value="(Trans)glycosidases"/>
    <property type="match status" value="1"/>
</dbReference>
<dbReference type="Gene3D" id="3.10.50.10">
    <property type="match status" value="1"/>
</dbReference>
<dbReference type="GO" id="GO:0008843">
    <property type="term" value="F:endochitinase activity"/>
    <property type="evidence" value="ECO:0007669"/>
    <property type="project" value="UniProtKB-EC"/>
</dbReference>
<keyword evidence="5" id="KW-0146">Chitin degradation</keyword>
<evidence type="ECO:0000313" key="12">
    <source>
        <dbReference type="EMBL" id="AYV20839.1"/>
    </source>
</evidence>
<feature type="signal peptide" evidence="10">
    <location>
        <begin position="1"/>
        <end position="21"/>
    </location>
</feature>
<dbReference type="PANTHER" id="PTHR11177:SF317">
    <property type="entry name" value="CHITINASE 12-RELATED"/>
    <property type="match status" value="1"/>
</dbReference>
<dbReference type="InterPro" id="IPR011583">
    <property type="entry name" value="Chitinase_II/V-like_cat"/>
</dbReference>
<dbReference type="SUPFAM" id="SSF51055">
    <property type="entry name" value="Carbohydrate binding domain"/>
    <property type="match status" value="1"/>
</dbReference>
<feature type="chain" id="PRO_5018324198" description="chitinase" evidence="10">
    <location>
        <begin position="22"/>
        <end position="841"/>
    </location>
</feature>
<dbReference type="EC" id="3.2.1.14" evidence="3"/>
<dbReference type="FunFam" id="3.20.20.80:FF:000228">
    <property type="entry name" value="Chitinase A"/>
    <property type="match status" value="1"/>
</dbReference>
<dbReference type="GO" id="GO:0006032">
    <property type="term" value="P:chitin catabolic process"/>
    <property type="evidence" value="ECO:0007669"/>
    <property type="project" value="UniProtKB-KW"/>
</dbReference>
<evidence type="ECO:0000256" key="6">
    <source>
        <dbReference type="ARBA" id="ARBA00023277"/>
    </source>
</evidence>
<reference evidence="12 13" key="1">
    <citation type="submission" date="2018-11" db="EMBL/GenBank/DDBJ databases">
        <title>Complete Genome Sequence of Vbrio mediterranei 117-T6: a Potential Pathogen Bacteria Isolated from the Conchocelis of Pyropia.</title>
        <authorList>
            <person name="Liu Q."/>
        </authorList>
    </citation>
    <scope>NUCLEOTIDE SEQUENCE [LARGE SCALE GENOMIC DNA]</scope>
    <source>
        <strain evidence="12 13">117-T6</strain>
    </source>
</reference>
<dbReference type="GO" id="GO:0005576">
    <property type="term" value="C:extracellular region"/>
    <property type="evidence" value="ECO:0007669"/>
    <property type="project" value="InterPro"/>
</dbReference>
<dbReference type="Pfam" id="PF02839">
    <property type="entry name" value="CBM_5_12"/>
    <property type="match status" value="1"/>
</dbReference>
<evidence type="ECO:0000256" key="2">
    <source>
        <dbReference type="ARBA" id="ARBA00009121"/>
    </source>
</evidence>
<dbReference type="EMBL" id="CP033577">
    <property type="protein sequence ID" value="AYV20839.1"/>
    <property type="molecule type" value="Genomic_DNA"/>
</dbReference>
<dbReference type="RefSeq" id="WP_124940198.1">
    <property type="nucleotide sequence ID" value="NZ_CP033577.1"/>
</dbReference>
<dbReference type="GO" id="GO:0000272">
    <property type="term" value="P:polysaccharide catabolic process"/>
    <property type="evidence" value="ECO:0007669"/>
    <property type="project" value="UniProtKB-KW"/>
</dbReference>
<dbReference type="SUPFAM" id="SSF49299">
    <property type="entry name" value="PKD domain"/>
    <property type="match status" value="1"/>
</dbReference>
<dbReference type="CDD" id="cd02848">
    <property type="entry name" value="E_set_Chitinase_N"/>
    <property type="match status" value="1"/>
</dbReference>
<evidence type="ECO:0000256" key="10">
    <source>
        <dbReference type="SAM" id="SignalP"/>
    </source>
</evidence>
<dbReference type="InterPro" id="IPR003610">
    <property type="entry name" value="CBM5/12"/>
</dbReference>
<protein>
    <recommendedName>
        <fullName evidence="3">chitinase</fullName>
        <ecNumber evidence="3">3.2.1.14</ecNumber>
    </recommendedName>
</protein>
<comment type="catalytic activity">
    <reaction evidence="1">
        <text>Random endo-hydrolysis of N-acetyl-beta-D-glucosaminide (1-&gt;4)-beta-linkages in chitin and chitodextrins.</text>
        <dbReference type="EC" id="3.2.1.14"/>
    </reaction>
</comment>
<dbReference type="InterPro" id="IPR001579">
    <property type="entry name" value="Glyco_hydro_18_chit_AS"/>
</dbReference>
<dbReference type="Pfam" id="PF08329">
    <property type="entry name" value="ChitinaseA_N"/>
    <property type="match status" value="1"/>
</dbReference>
<dbReference type="InterPro" id="IPR035986">
    <property type="entry name" value="PKD_dom_sf"/>
</dbReference>
<evidence type="ECO:0000256" key="5">
    <source>
        <dbReference type="ARBA" id="ARBA00023024"/>
    </source>
</evidence>
<dbReference type="InterPro" id="IPR029070">
    <property type="entry name" value="Chitinase_insertion_sf"/>
</dbReference>
<dbReference type="InterPro" id="IPR050314">
    <property type="entry name" value="Glycosyl_Hydrlase_18"/>
</dbReference>
<organism evidence="12 13">
    <name type="scientific">Vibrio mediterranei</name>
    <dbReference type="NCBI Taxonomy" id="689"/>
    <lineage>
        <taxon>Bacteria</taxon>
        <taxon>Pseudomonadati</taxon>
        <taxon>Pseudomonadota</taxon>
        <taxon>Gammaproteobacteria</taxon>
        <taxon>Vibrionales</taxon>
        <taxon>Vibrionaceae</taxon>
        <taxon>Vibrio</taxon>
    </lineage>
</organism>
<sequence length="841" mass="89669">MKNLLLGVSAVALAVSQNVNAAPAKPSIDVWGSNNLQFSKIQLAMETTSGYDQMVQYNDLAEIKITFNQWSGTTGDTYNIYFDGNKVATGPITGSQTTATFGYGQGGLYQMQVEACDATGCSKSAPMELVVADTDGSHLAPLTMNIDPNNKSYNTDPNMVVGTYFVEWGIYGRDYTVDNIPADNLTHIIYGFIPICGPNESVKSVGGNSFNALQTACKGMQDFEVVIHDPWAAYQKSFTQAGHDYNTPIKGNYAMLMALKQRNPDLKILPSIGGWTLSDPFYSFTDKANRDKFVASVKRFLNTWKFYDGVDIDWEYPGGDGAAPDLGDPVNDGPAYIDLMSELRAMLDELEAETGREYELTSAIGVGHDKIEDVDYGKAIPYMDYIFAMTYDFYGGWNNVPGHQAALYCGNFMRPGQCDGTGVDAEGIPYKGPAYTADNGIQLLLAQGVPANKLVLGAAMYGRGWTGVTPDTLTDPTDPMTGVATGKLKGSTAQGVWEDGVIDYKGIKAYMLGPDNTGVNGFEYGYDAMAEAAYVWNQTTGDLITFDDDRSVKAKGAYVQSLGLAGLFSWEIDADNGDILNAMHESLAGGTPSNRAPFASAGADQSVQGPATVILDASASRDSDGSIVSYSWVQTGGDAVVLVGSDTVQASFDAQEVTATQTYQFTVTVTDNEGATATDVVMINVTPKVTTPDNTAPNAVITGPTTASANEAVVLDASASTDAENDMLSFSWQTPNGLDVSVLGSSVIFSAPSVSADTSYIFTVTVSDGSLSTSQTHTVTVSADGPIGGTCEDNWDAAAVYTGGDQVIYQGQNYKAKWWTQGEDPTKTGEWGVWENTGACQ</sequence>
<evidence type="ECO:0000256" key="1">
    <source>
        <dbReference type="ARBA" id="ARBA00000822"/>
    </source>
</evidence>
<dbReference type="Gene3D" id="2.10.10.20">
    <property type="entry name" value="Carbohydrate-binding module superfamily 5/12"/>
    <property type="match status" value="1"/>
</dbReference>
<dbReference type="CDD" id="cd00146">
    <property type="entry name" value="PKD"/>
    <property type="match status" value="1"/>
</dbReference>
<dbReference type="GO" id="GO:0008061">
    <property type="term" value="F:chitin binding"/>
    <property type="evidence" value="ECO:0007669"/>
    <property type="project" value="InterPro"/>
</dbReference>
<evidence type="ECO:0000256" key="3">
    <source>
        <dbReference type="ARBA" id="ARBA00012729"/>
    </source>
</evidence>
<dbReference type="SUPFAM" id="SSF81296">
    <property type="entry name" value="E set domains"/>
    <property type="match status" value="1"/>
</dbReference>
<dbReference type="CDD" id="cd12215">
    <property type="entry name" value="ChiC_BD"/>
    <property type="match status" value="1"/>
</dbReference>
<dbReference type="SUPFAM" id="SSF54556">
    <property type="entry name" value="Chitinase insertion domain"/>
    <property type="match status" value="1"/>
</dbReference>
<name>A0A3G4V946_9VIBR</name>
<dbReference type="Gene3D" id="2.60.40.10">
    <property type="entry name" value="Immunoglobulins"/>
    <property type="match status" value="3"/>
</dbReference>
<dbReference type="Pfam" id="PF00704">
    <property type="entry name" value="Glyco_hydro_18"/>
    <property type="match status" value="1"/>
</dbReference>
<dbReference type="InterPro" id="IPR013540">
    <property type="entry name" value="ChitinaseA_N"/>
</dbReference>
<dbReference type="InterPro" id="IPR014756">
    <property type="entry name" value="Ig_E-set"/>
</dbReference>
<evidence type="ECO:0000256" key="8">
    <source>
        <dbReference type="ARBA" id="ARBA00023326"/>
    </source>
</evidence>
<dbReference type="SMART" id="SM00089">
    <property type="entry name" value="PKD"/>
    <property type="match status" value="3"/>
</dbReference>
<dbReference type="SMART" id="SM00495">
    <property type="entry name" value="ChtBD3"/>
    <property type="match status" value="1"/>
</dbReference>
<dbReference type="InterPro" id="IPR013783">
    <property type="entry name" value="Ig-like_fold"/>
</dbReference>
<feature type="domain" description="GH18" evidence="11">
    <location>
        <begin position="159"/>
        <end position="590"/>
    </location>
</feature>
<dbReference type="PROSITE" id="PS51910">
    <property type="entry name" value="GH18_2"/>
    <property type="match status" value="1"/>
</dbReference>
<keyword evidence="8" id="KW-0624">Polysaccharide degradation</keyword>
<evidence type="ECO:0000256" key="7">
    <source>
        <dbReference type="ARBA" id="ARBA00023295"/>
    </source>
</evidence>
<evidence type="ECO:0000259" key="11">
    <source>
        <dbReference type="PROSITE" id="PS51910"/>
    </source>
</evidence>
<dbReference type="InterPro" id="IPR001223">
    <property type="entry name" value="Glyco_hydro18_cat"/>
</dbReference>
<dbReference type="PROSITE" id="PS01095">
    <property type="entry name" value="GH18_1"/>
    <property type="match status" value="1"/>
</dbReference>
<accession>A0A3G4V946</accession>
<dbReference type="Pfam" id="PF22352">
    <property type="entry name" value="K319L-like_PKD"/>
    <property type="match status" value="1"/>
</dbReference>
<keyword evidence="10" id="KW-0732">Signal</keyword>
<evidence type="ECO:0000256" key="9">
    <source>
        <dbReference type="RuleBase" id="RU000489"/>
    </source>
</evidence>
<dbReference type="GO" id="GO:0030246">
    <property type="term" value="F:carbohydrate binding"/>
    <property type="evidence" value="ECO:0007669"/>
    <property type="project" value="InterPro"/>
</dbReference>
<dbReference type="Proteomes" id="UP000279760">
    <property type="component" value="Chromosome 1"/>
</dbReference>
<dbReference type="SMART" id="SM00636">
    <property type="entry name" value="Glyco_18"/>
    <property type="match status" value="1"/>
</dbReference>
<gene>
    <name evidence="12" type="ORF">ECB94_05705</name>
</gene>
<keyword evidence="4 9" id="KW-0378">Hydrolase</keyword>
<comment type="similarity">
    <text evidence="2">Belongs to the glycosyl hydrolase 18 family. Chitinase class II subfamily.</text>
</comment>
<keyword evidence="6" id="KW-0119">Carbohydrate metabolism</keyword>
<dbReference type="InterPro" id="IPR022409">
    <property type="entry name" value="PKD/Chitinase_dom"/>
</dbReference>
<keyword evidence="7 9" id="KW-0326">Glycosidase</keyword>
<dbReference type="InterPro" id="IPR036573">
    <property type="entry name" value="CBM_sf_5/12"/>
</dbReference>
<dbReference type="Gene3D" id="3.20.20.80">
    <property type="entry name" value="Glycosidases"/>
    <property type="match status" value="1"/>
</dbReference>
<dbReference type="CDD" id="cd06548">
    <property type="entry name" value="GH18_chitinase"/>
    <property type="match status" value="1"/>
</dbReference>
<dbReference type="InterPro" id="IPR017853">
    <property type="entry name" value="GH"/>
</dbReference>
<dbReference type="PANTHER" id="PTHR11177">
    <property type="entry name" value="CHITINASE"/>
    <property type="match status" value="1"/>
</dbReference>
<evidence type="ECO:0000313" key="13">
    <source>
        <dbReference type="Proteomes" id="UP000279760"/>
    </source>
</evidence>
<evidence type="ECO:0000256" key="4">
    <source>
        <dbReference type="ARBA" id="ARBA00022801"/>
    </source>
</evidence>